<name>A0A643JYT5_9EURY</name>
<comment type="caution">
    <text evidence="2">The sequence shown here is derived from an EMBL/GenBank/DDBJ whole genome shotgun (WGS) entry which is preliminary data.</text>
</comment>
<sequence length="145" mass="16143">MPTGTLGGGSGSRTYPPDEAVTGYSTADTNRSRRPAESPPTQDTASLRRENEALRRANHHLKDRLDSMNENQQDVIDHYERLLAELYRRQASGASARTARSQPSHRRSKKRRPSSPSSTTRRTLGRLRSTVARAVVRVSSAFGLR</sequence>
<dbReference type="AlphaFoldDB" id="A0A643JYT5"/>
<feature type="compositionally biased region" description="Basic and acidic residues" evidence="1">
    <location>
        <begin position="46"/>
        <end position="55"/>
    </location>
</feature>
<reference evidence="2" key="1">
    <citation type="submission" date="2019-09" db="EMBL/GenBank/DDBJ databases">
        <title>Genomic analysis of Haloferax sp. CBA1149.</title>
        <authorList>
            <person name="Roh S.W."/>
        </authorList>
    </citation>
    <scope>NUCLEOTIDE SEQUENCE</scope>
    <source>
        <strain evidence="2">CBA1149</strain>
    </source>
</reference>
<evidence type="ECO:0000256" key="1">
    <source>
        <dbReference type="SAM" id="MobiDB-lite"/>
    </source>
</evidence>
<evidence type="ECO:0000313" key="2">
    <source>
        <dbReference type="EMBL" id="KAB1189209.1"/>
    </source>
</evidence>
<feature type="region of interest" description="Disordered" evidence="1">
    <location>
        <begin position="1"/>
        <end position="72"/>
    </location>
</feature>
<feature type="compositionally biased region" description="Basic residues" evidence="1">
    <location>
        <begin position="103"/>
        <end position="113"/>
    </location>
</feature>
<proteinExistence type="predicted"/>
<feature type="region of interest" description="Disordered" evidence="1">
    <location>
        <begin position="90"/>
        <end position="128"/>
    </location>
</feature>
<feature type="compositionally biased region" description="Gly residues" evidence="1">
    <location>
        <begin position="1"/>
        <end position="11"/>
    </location>
</feature>
<organism evidence="2">
    <name type="scientific">Haloferax sp. CBA1149</name>
    <dbReference type="NCBI Taxonomy" id="2650753"/>
    <lineage>
        <taxon>Archaea</taxon>
        <taxon>Methanobacteriati</taxon>
        <taxon>Methanobacteriota</taxon>
        <taxon>Stenosarchaea group</taxon>
        <taxon>Halobacteria</taxon>
        <taxon>Halobacteriales</taxon>
        <taxon>Haloferacaceae</taxon>
        <taxon>Haloferax</taxon>
    </lineage>
</organism>
<accession>A0A643JYT5</accession>
<feature type="compositionally biased region" description="Low complexity" evidence="1">
    <location>
        <begin position="114"/>
        <end position="128"/>
    </location>
</feature>
<dbReference type="EMBL" id="VZUS01000001">
    <property type="protein sequence ID" value="KAB1189209.1"/>
    <property type="molecule type" value="Genomic_DNA"/>
</dbReference>
<gene>
    <name evidence="2" type="ORF">Hfx1149_03745</name>
</gene>
<protein>
    <submittedName>
        <fullName evidence="2">Uncharacterized protein</fullName>
    </submittedName>
</protein>